<evidence type="ECO:0000313" key="1">
    <source>
        <dbReference type="EMBL" id="KOR89856.1"/>
    </source>
</evidence>
<organism evidence="1 2">
    <name type="scientific">Paenibacillus solani</name>
    <dbReference type="NCBI Taxonomy" id="1705565"/>
    <lineage>
        <taxon>Bacteria</taxon>
        <taxon>Bacillati</taxon>
        <taxon>Bacillota</taxon>
        <taxon>Bacilli</taxon>
        <taxon>Bacillales</taxon>
        <taxon>Paenibacillaceae</taxon>
        <taxon>Paenibacillus</taxon>
    </lineage>
</organism>
<dbReference type="Proteomes" id="UP000036932">
    <property type="component" value="Unassembled WGS sequence"/>
</dbReference>
<name>A0A0M1P5W0_9BACL</name>
<dbReference type="EMBL" id="LIUT01000001">
    <property type="protein sequence ID" value="KOR89856.1"/>
    <property type="molecule type" value="Genomic_DNA"/>
</dbReference>
<dbReference type="AlphaFoldDB" id="A0A0M1P5W0"/>
<gene>
    <name evidence="1" type="ORF">AM231_12400</name>
</gene>
<keyword evidence="2" id="KW-1185">Reference proteome</keyword>
<sequence>MAMDKMIMSELLIYQMIRPMANCNSLHGFIDFSSRKILYLLELIYCNCENQSTKQQDDYNWR</sequence>
<protein>
    <submittedName>
        <fullName evidence="1">Uncharacterized protein</fullName>
    </submittedName>
</protein>
<comment type="caution">
    <text evidence="1">The sequence shown here is derived from an EMBL/GenBank/DDBJ whole genome shotgun (WGS) entry which is preliminary data.</text>
</comment>
<proteinExistence type="predicted"/>
<reference evidence="2" key="1">
    <citation type="submission" date="2015-08" db="EMBL/GenBank/DDBJ databases">
        <title>Genome sequencing project for genomic taxonomy and phylogenomics of Bacillus-like bacteria.</title>
        <authorList>
            <person name="Liu B."/>
            <person name="Wang J."/>
            <person name="Zhu Y."/>
            <person name="Liu G."/>
            <person name="Chen Q."/>
            <person name="Chen Z."/>
            <person name="Lan J."/>
            <person name="Che J."/>
            <person name="Ge C."/>
            <person name="Shi H."/>
            <person name="Pan Z."/>
            <person name="Liu X."/>
        </authorList>
    </citation>
    <scope>NUCLEOTIDE SEQUENCE [LARGE SCALE GENOMIC DNA]</scope>
    <source>
        <strain evidence="2">FJAT-22460</strain>
    </source>
</reference>
<evidence type="ECO:0000313" key="2">
    <source>
        <dbReference type="Proteomes" id="UP000036932"/>
    </source>
</evidence>
<accession>A0A0M1P5W0</accession>